<dbReference type="AlphaFoldDB" id="A0A087URS2"/>
<sequence>MKCNSDELQEITRIIEFLQNVCRKGSSLNEAIRPNVGCMKENVIRECSENIRTVHRAYRDYLNTTGEEFTDEKWTKIMCMSLAYDVACTVIAVSLPCGSTVRDAVLESNHQVDWMEKKDLCTRSVRE</sequence>
<accession>A0A087URS2</accession>
<name>A0A087URS2_STEMI</name>
<organism evidence="1 2">
    <name type="scientific">Stegodyphus mimosarum</name>
    <name type="common">African social velvet spider</name>
    <dbReference type="NCBI Taxonomy" id="407821"/>
    <lineage>
        <taxon>Eukaryota</taxon>
        <taxon>Metazoa</taxon>
        <taxon>Ecdysozoa</taxon>
        <taxon>Arthropoda</taxon>
        <taxon>Chelicerata</taxon>
        <taxon>Arachnida</taxon>
        <taxon>Araneae</taxon>
        <taxon>Araneomorphae</taxon>
        <taxon>Entelegynae</taxon>
        <taxon>Eresoidea</taxon>
        <taxon>Eresidae</taxon>
        <taxon>Stegodyphus</taxon>
    </lineage>
</organism>
<dbReference type="EMBL" id="KK121252">
    <property type="protein sequence ID" value="KFM80061.1"/>
    <property type="molecule type" value="Genomic_DNA"/>
</dbReference>
<proteinExistence type="predicted"/>
<evidence type="ECO:0000313" key="1">
    <source>
        <dbReference type="EMBL" id="KFM80061.1"/>
    </source>
</evidence>
<dbReference type="Proteomes" id="UP000054359">
    <property type="component" value="Unassembled WGS sequence"/>
</dbReference>
<keyword evidence="2" id="KW-1185">Reference proteome</keyword>
<feature type="non-terminal residue" evidence="1">
    <location>
        <position position="127"/>
    </location>
</feature>
<protein>
    <submittedName>
        <fullName evidence="1">Uncharacterized protein</fullName>
    </submittedName>
</protein>
<reference evidence="1 2" key="1">
    <citation type="submission" date="2013-11" db="EMBL/GenBank/DDBJ databases">
        <title>Genome sequencing of Stegodyphus mimosarum.</title>
        <authorList>
            <person name="Bechsgaard J."/>
        </authorList>
    </citation>
    <scope>NUCLEOTIDE SEQUENCE [LARGE SCALE GENOMIC DNA]</scope>
</reference>
<evidence type="ECO:0000313" key="2">
    <source>
        <dbReference type="Proteomes" id="UP000054359"/>
    </source>
</evidence>
<gene>
    <name evidence="1" type="ORF">X975_26011</name>
</gene>